<dbReference type="SUPFAM" id="SSF88713">
    <property type="entry name" value="Glycoside hydrolase/deacetylase"/>
    <property type="match status" value="1"/>
</dbReference>
<evidence type="ECO:0000313" key="1">
    <source>
        <dbReference type="EMBL" id="MBK7953973.1"/>
    </source>
</evidence>
<gene>
    <name evidence="1" type="ORF">IPK02_08465</name>
</gene>
<name>A0A935TAM9_9PROT</name>
<comment type="caution">
    <text evidence="1">The sequence shown here is derived from an EMBL/GenBank/DDBJ whole genome shotgun (WGS) entry which is preliminary data.</text>
</comment>
<dbReference type="InterPro" id="IPR011330">
    <property type="entry name" value="Glyco_hydro/deAcase_b/a-brl"/>
</dbReference>
<accession>A0A935TAM9</accession>
<dbReference type="EMBL" id="JADJOT010000008">
    <property type="protein sequence ID" value="MBK7953973.1"/>
    <property type="molecule type" value="Genomic_DNA"/>
</dbReference>
<dbReference type="Proteomes" id="UP000706151">
    <property type="component" value="Unassembled WGS sequence"/>
</dbReference>
<evidence type="ECO:0000313" key="2">
    <source>
        <dbReference type="Proteomes" id="UP000706151"/>
    </source>
</evidence>
<reference evidence="1 2" key="1">
    <citation type="submission" date="2020-10" db="EMBL/GenBank/DDBJ databases">
        <title>Connecting structure to function with the recovery of over 1000 high-quality activated sludge metagenome-assembled genomes encoding full-length rRNA genes using long-read sequencing.</title>
        <authorList>
            <person name="Singleton C.M."/>
            <person name="Petriglieri F."/>
            <person name="Kristensen J.M."/>
            <person name="Kirkegaard R.H."/>
            <person name="Michaelsen T.Y."/>
            <person name="Andersen M.H."/>
            <person name="Karst S.M."/>
            <person name="Dueholm M.S."/>
            <person name="Nielsen P.H."/>
            <person name="Albertsen M."/>
        </authorList>
    </citation>
    <scope>NUCLEOTIDE SEQUENCE [LARGE SCALE GENOMIC DNA]</scope>
    <source>
        <strain evidence="1">Fred_18-Q3-R57-64_BAT3C.720</strain>
    </source>
</reference>
<dbReference type="Gene3D" id="3.20.20.370">
    <property type="entry name" value="Glycoside hydrolase/deacetylase"/>
    <property type="match status" value="1"/>
</dbReference>
<dbReference type="CDD" id="cd10933">
    <property type="entry name" value="CE4_u9"/>
    <property type="match status" value="1"/>
</dbReference>
<proteinExistence type="predicted"/>
<organism evidence="1 2">
    <name type="scientific">Candidatus Accumulibacter affinis</name>
    <dbReference type="NCBI Taxonomy" id="2954384"/>
    <lineage>
        <taxon>Bacteria</taxon>
        <taxon>Pseudomonadati</taxon>
        <taxon>Pseudomonadota</taxon>
        <taxon>Betaproteobacteria</taxon>
        <taxon>Candidatus Accumulibacter</taxon>
    </lineage>
</organism>
<dbReference type="GO" id="GO:0005975">
    <property type="term" value="P:carbohydrate metabolic process"/>
    <property type="evidence" value="ECO:0007669"/>
    <property type="project" value="InterPro"/>
</dbReference>
<sequence>MKIYLTFDVEVWCGGWKDLDARFPSHFERYVYGRSRKGEYALPKTLDILDRHGLKGVFFVEPLFAARFGIEPLATIVDLIGARNHDIELHLHPEWADEIQPLPFPGVTGKRQHLWHYSCDEQTALIALGRSLLAQAGCDTIKAFRAGSFACNHDTYRALRKLGISIDSSLHAVLPDSGIDLRKQLGFFHPLEFEEVRILPLTVFRDGFGQLRPAQIGACSFAELRDAIETAADNQTEHFVVLSHNFEMLKQGRSEPDALVVSRFERLCAFLAEQQGRIEVSTLSDPPIRIGTQSHPPLARAGFAATIRRHGEQAIRRFLG</sequence>
<protein>
    <submittedName>
        <fullName evidence="1">Polysaccharide deacetylase</fullName>
    </submittedName>
</protein>
<dbReference type="AlphaFoldDB" id="A0A935TAM9"/>